<comment type="caution">
    <text evidence="1">The sequence shown here is derived from an EMBL/GenBank/DDBJ whole genome shotgun (WGS) entry which is preliminary data.</text>
</comment>
<organism evidence="1 2">
    <name type="scientific">Timema podura</name>
    <name type="common">Walking stick</name>
    <dbReference type="NCBI Taxonomy" id="61482"/>
    <lineage>
        <taxon>Eukaryota</taxon>
        <taxon>Metazoa</taxon>
        <taxon>Ecdysozoa</taxon>
        <taxon>Arthropoda</taxon>
        <taxon>Hexapoda</taxon>
        <taxon>Insecta</taxon>
        <taxon>Pterygota</taxon>
        <taxon>Neoptera</taxon>
        <taxon>Polyneoptera</taxon>
        <taxon>Phasmatodea</taxon>
        <taxon>Timematodea</taxon>
        <taxon>Timematoidea</taxon>
        <taxon>Timematidae</taxon>
        <taxon>Timema</taxon>
    </lineage>
</organism>
<protein>
    <submittedName>
        <fullName evidence="1">Uncharacterized protein</fullName>
    </submittedName>
</protein>
<sequence length="59" mass="6958">MEFDFIHVMRLVSQCALQPQVMALALLNACTQRRKSDCSWGRVTRDITERIFLRVLARY</sequence>
<keyword evidence="2" id="KW-1185">Reference proteome</keyword>
<reference evidence="1" key="1">
    <citation type="submission" date="2021-03" db="EMBL/GenBank/DDBJ databases">
        <authorList>
            <person name="Tran Van P."/>
        </authorList>
    </citation>
    <scope>NUCLEOTIDE SEQUENCE</scope>
</reference>
<name>A0ABN7NXT2_TIMPD</name>
<proteinExistence type="predicted"/>
<dbReference type="Proteomes" id="UP001153148">
    <property type="component" value="Unassembled WGS sequence"/>
</dbReference>
<gene>
    <name evidence="1" type="ORF">TPAB3V08_LOCUS7463</name>
</gene>
<accession>A0ABN7NXT2</accession>
<evidence type="ECO:0000313" key="1">
    <source>
        <dbReference type="EMBL" id="CAG2060507.1"/>
    </source>
</evidence>
<evidence type="ECO:0000313" key="2">
    <source>
        <dbReference type="Proteomes" id="UP001153148"/>
    </source>
</evidence>
<dbReference type="EMBL" id="CAJPIN010012583">
    <property type="protein sequence ID" value="CAG2060507.1"/>
    <property type="molecule type" value="Genomic_DNA"/>
</dbReference>